<evidence type="ECO:0000313" key="2">
    <source>
        <dbReference type="Proteomes" id="UP001139319"/>
    </source>
</evidence>
<dbReference type="PANTHER" id="PTHR39166">
    <property type="entry name" value="BLL1166 PROTEIN"/>
    <property type="match status" value="1"/>
</dbReference>
<reference evidence="1" key="1">
    <citation type="submission" date="2022-05" db="EMBL/GenBank/DDBJ databases">
        <authorList>
            <person name="Sun H.-N."/>
        </authorList>
    </citation>
    <scope>NUCLEOTIDE SEQUENCE</scope>
    <source>
        <strain evidence="1">HB14</strain>
    </source>
</reference>
<dbReference type="AlphaFoldDB" id="A0A9X2HWQ0"/>
<comment type="caution">
    <text evidence="1">The sequence shown here is derived from an EMBL/GenBank/DDBJ whole genome shotgun (WGS) entry which is preliminary data.</text>
</comment>
<protein>
    <submittedName>
        <fullName evidence="1">Nucleotidyltransferase family protein</fullName>
    </submittedName>
</protein>
<accession>A0A9X2HWQ0</accession>
<sequence length="168" mass="19135">MSLEEQLAAWIEEDSLRMDALFIAAELQLPQWCIAAGFVRNLAWDKLHQHSPLTPLNDVDLIFFDPQDTREGRDIAIESHLSGVSRLPWSVKNQARMHARNGDKPYNSTEHAMSFWVEVETAVGVRLQPDQSIELVAPFGVSSNFDYTVTINAKRPKPAEFFARIRDK</sequence>
<reference evidence="1" key="2">
    <citation type="submission" date="2023-01" db="EMBL/GenBank/DDBJ databases">
        <title>Gilvimarinus xylanilyticus HB14 isolated from Caulerpa lentillifera aquaculture base in Hainan, China.</title>
        <authorList>
            <person name="Zhang Y.-J."/>
        </authorList>
    </citation>
    <scope>NUCLEOTIDE SEQUENCE</scope>
    <source>
        <strain evidence="1">HB14</strain>
    </source>
</reference>
<keyword evidence="2" id="KW-1185">Reference proteome</keyword>
<proteinExistence type="predicted"/>
<dbReference type="EMBL" id="JAMFTH010000002">
    <property type="protein sequence ID" value="MCP8899530.1"/>
    <property type="molecule type" value="Genomic_DNA"/>
</dbReference>
<dbReference type="Proteomes" id="UP001139319">
    <property type="component" value="Unassembled WGS sequence"/>
</dbReference>
<dbReference type="Pfam" id="PF06042">
    <property type="entry name" value="NTP_transf_6"/>
    <property type="match status" value="1"/>
</dbReference>
<name>A0A9X2HWQ0_9GAMM</name>
<dbReference type="RefSeq" id="WP_253967827.1">
    <property type="nucleotide sequence ID" value="NZ_JAMFTH010000002.1"/>
</dbReference>
<gene>
    <name evidence="1" type="ORF">M6D89_09490</name>
</gene>
<organism evidence="1 2">
    <name type="scientific">Gilvimarinus xylanilyticus</name>
    <dbReference type="NCBI Taxonomy" id="2944139"/>
    <lineage>
        <taxon>Bacteria</taxon>
        <taxon>Pseudomonadati</taxon>
        <taxon>Pseudomonadota</taxon>
        <taxon>Gammaproteobacteria</taxon>
        <taxon>Cellvibrionales</taxon>
        <taxon>Cellvibrionaceae</taxon>
        <taxon>Gilvimarinus</taxon>
    </lineage>
</organism>
<evidence type="ECO:0000313" key="1">
    <source>
        <dbReference type="EMBL" id="MCP8899530.1"/>
    </source>
</evidence>
<dbReference type="InterPro" id="IPR009267">
    <property type="entry name" value="NTP_transf_6"/>
</dbReference>
<dbReference type="PANTHER" id="PTHR39166:SF1">
    <property type="entry name" value="BLL1166 PROTEIN"/>
    <property type="match status" value="1"/>
</dbReference>